<dbReference type="InterPro" id="IPR012429">
    <property type="entry name" value="HGSNAT_cat"/>
</dbReference>
<dbReference type="AlphaFoldDB" id="A0A501X229"/>
<protein>
    <submittedName>
        <fullName evidence="3">DUF1624 domain-containing protein</fullName>
    </submittedName>
</protein>
<reference evidence="3 4" key="1">
    <citation type="submission" date="2019-06" db="EMBL/GenBank/DDBJ databases">
        <title>A novel bacterium of genus Marinomonas, isolated from coastal sand.</title>
        <authorList>
            <person name="Huang H."/>
            <person name="Mo K."/>
            <person name="Hu Y."/>
        </authorList>
    </citation>
    <scope>NUCLEOTIDE SEQUENCE [LARGE SCALE GENOMIC DNA]</scope>
    <source>
        <strain evidence="3 4">HB171799</strain>
    </source>
</reference>
<evidence type="ECO:0000256" key="1">
    <source>
        <dbReference type="SAM" id="Phobius"/>
    </source>
</evidence>
<keyword evidence="1" id="KW-1133">Transmembrane helix</keyword>
<gene>
    <name evidence="3" type="ORF">FJM67_04530</name>
</gene>
<sequence length="241" mass="27316">MQTSPRSARFPLLDFYRGTAVILMMVFHFCWDWRYFGYLEYSLQDPFWVTFRAIILTLFLTAVGWSNYLAVAMQQSLTRYLSNLGKLALGAGLVSLGSWLMFPNNWIFFGILHFILIAGLVGRSIAHLPVLSGALGILLISLPYILPQVDMSELRRWFSSALGMPRQTLDYVAPLPWLGVVLVGPLLGKLGVHHIHLPSTKAVTWVISLGRYALPIYLSHQVILFLLVALIHFGWQWVRGL</sequence>
<dbReference type="EMBL" id="VFRR01000005">
    <property type="protein sequence ID" value="TPE54531.1"/>
    <property type="molecule type" value="Genomic_DNA"/>
</dbReference>
<accession>A0A501X229</accession>
<evidence type="ECO:0000313" key="4">
    <source>
        <dbReference type="Proteomes" id="UP000315901"/>
    </source>
</evidence>
<keyword evidence="4" id="KW-1185">Reference proteome</keyword>
<proteinExistence type="predicted"/>
<feature type="transmembrane region" description="Helical" evidence="1">
    <location>
        <begin position="12"/>
        <end position="31"/>
    </location>
</feature>
<evidence type="ECO:0000313" key="3">
    <source>
        <dbReference type="EMBL" id="TPE54531.1"/>
    </source>
</evidence>
<name>A0A501X229_9GAMM</name>
<feature type="transmembrane region" description="Helical" evidence="1">
    <location>
        <begin position="128"/>
        <end position="146"/>
    </location>
</feature>
<keyword evidence="1" id="KW-0812">Transmembrane</keyword>
<comment type="caution">
    <text evidence="3">The sequence shown here is derived from an EMBL/GenBank/DDBJ whole genome shotgun (WGS) entry which is preliminary data.</text>
</comment>
<organism evidence="3 4">
    <name type="scientific">Maribrevibacterium harenarium</name>
    <dbReference type="NCBI Taxonomy" id="2589817"/>
    <lineage>
        <taxon>Bacteria</taxon>
        <taxon>Pseudomonadati</taxon>
        <taxon>Pseudomonadota</taxon>
        <taxon>Gammaproteobacteria</taxon>
        <taxon>Oceanospirillales</taxon>
        <taxon>Oceanospirillaceae</taxon>
        <taxon>Maribrevibacterium</taxon>
    </lineage>
</organism>
<dbReference type="RefSeq" id="WP_140587483.1">
    <property type="nucleotide sequence ID" value="NZ_VFRR01000005.1"/>
</dbReference>
<dbReference type="Proteomes" id="UP000315901">
    <property type="component" value="Unassembled WGS sequence"/>
</dbReference>
<keyword evidence="1" id="KW-0472">Membrane</keyword>
<dbReference type="OrthoDB" id="9807591at2"/>
<evidence type="ECO:0000259" key="2">
    <source>
        <dbReference type="Pfam" id="PF07786"/>
    </source>
</evidence>
<feature type="transmembrane region" description="Helical" evidence="1">
    <location>
        <begin position="212"/>
        <end position="235"/>
    </location>
</feature>
<dbReference type="Pfam" id="PF07786">
    <property type="entry name" value="HGSNAT_cat"/>
    <property type="match status" value="1"/>
</dbReference>
<feature type="transmembrane region" description="Helical" evidence="1">
    <location>
        <begin position="51"/>
        <end position="71"/>
    </location>
</feature>
<feature type="transmembrane region" description="Helical" evidence="1">
    <location>
        <begin position="171"/>
        <end position="192"/>
    </location>
</feature>
<feature type="domain" description="Heparan-alpha-glucosaminide N-acetyltransferase catalytic" evidence="2">
    <location>
        <begin position="9"/>
        <end position="222"/>
    </location>
</feature>